<evidence type="ECO:0000313" key="1">
    <source>
        <dbReference type="EMBL" id="MDO4842643.1"/>
    </source>
</evidence>
<keyword evidence="2" id="KW-1185">Reference proteome</keyword>
<dbReference type="Proteomes" id="UP001168575">
    <property type="component" value="Unassembled WGS sequence"/>
</dbReference>
<proteinExistence type="predicted"/>
<reference evidence="1" key="1">
    <citation type="submission" date="2023-07" db="EMBL/GenBank/DDBJ databases">
        <title>Between Cages and Wild: Unraveling the Impact of Captivity on Animal Microbiomes and Antimicrobial Resistance.</title>
        <authorList>
            <person name="Schmartz G.P."/>
            <person name="Rehner J."/>
            <person name="Schuff M.J."/>
            <person name="Becker S.L."/>
            <person name="Kravczyk M."/>
            <person name="Gurevich A."/>
            <person name="Francke R."/>
            <person name="Mueller R."/>
            <person name="Keller V."/>
            <person name="Keller A."/>
        </authorList>
    </citation>
    <scope>NUCLEOTIDE SEQUENCE</scope>
    <source>
        <strain evidence="1">S12M_St_49</strain>
    </source>
</reference>
<evidence type="ECO:0000313" key="2">
    <source>
        <dbReference type="Proteomes" id="UP001168575"/>
    </source>
</evidence>
<dbReference type="AlphaFoldDB" id="A0AA43RIW6"/>
<sequence>MRLNDAKTSEFLTQWAEAGKYLTDGLDDILHYANGRIDGLPAPVTLDSCIALTDDEQMAMFEQFGLAKYYPDISHQRRAWMLW</sequence>
<name>A0AA43RIW6_9ACTN</name>
<protein>
    <submittedName>
        <fullName evidence="1">Uncharacterized protein</fullName>
    </submittedName>
</protein>
<accession>A0AA43RIW6</accession>
<feature type="non-terminal residue" evidence="1">
    <location>
        <position position="83"/>
    </location>
</feature>
<dbReference type="EMBL" id="JAUMVS010000246">
    <property type="protein sequence ID" value="MDO4842643.1"/>
    <property type="molecule type" value="Genomic_DNA"/>
</dbReference>
<comment type="caution">
    <text evidence="1">The sequence shown here is derived from an EMBL/GenBank/DDBJ whole genome shotgun (WGS) entry which is preliminary data.</text>
</comment>
<organism evidence="1 2">
    <name type="scientific">Phoenicibacter congonensis</name>
    <dbReference type="NCBI Taxonomy" id="1944646"/>
    <lineage>
        <taxon>Bacteria</taxon>
        <taxon>Bacillati</taxon>
        <taxon>Actinomycetota</taxon>
        <taxon>Coriobacteriia</taxon>
        <taxon>Eggerthellales</taxon>
        <taxon>Eggerthellaceae</taxon>
        <taxon>Phoenicibacter</taxon>
    </lineage>
</organism>
<gene>
    <name evidence="1" type="ORF">Q3982_08225</name>
</gene>